<gene>
    <name evidence="4" type="ORF">JBS370_LOCUS18122</name>
    <name evidence="3" type="ORF">ZHD862_LOCUS26949</name>
</gene>
<dbReference type="AlphaFoldDB" id="A0A819EBG5"/>
<protein>
    <recommendedName>
        <fullName evidence="2">HTH CENPB-type domain-containing protein</fullName>
    </recommendedName>
</protein>
<dbReference type="Gene3D" id="1.10.10.60">
    <property type="entry name" value="Homeodomain-like"/>
    <property type="match status" value="2"/>
</dbReference>
<dbReference type="InterPro" id="IPR009057">
    <property type="entry name" value="Homeodomain-like_sf"/>
</dbReference>
<dbReference type="Pfam" id="PF03221">
    <property type="entry name" value="HTH_Tnp_Tc5"/>
    <property type="match status" value="1"/>
</dbReference>
<evidence type="ECO:0000259" key="2">
    <source>
        <dbReference type="PROSITE" id="PS51253"/>
    </source>
</evidence>
<evidence type="ECO:0000313" key="5">
    <source>
        <dbReference type="Proteomes" id="UP000663836"/>
    </source>
</evidence>
<organism evidence="4 5">
    <name type="scientific">Rotaria sordida</name>
    <dbReference type="NCBI Taxonomy" id="392033"/>
    <lineage>
        <taxon>Eukaryota</taxon>
        <taxon>Metazoa</taxon>
        <taxon>Spiralia</taxon>
        <taxon>Gnathifera</taxon>
        <taxon>Rotifera</taxon>
        <taxon>Eurotatoria</taxon>
        <taxon>Bdelloidea</taxon>
        <taxon>Philodinida</taxon>
        <taxon>Philodinidae</taxon>
        <taxon>Rotaria</taxon>
    </lineage>
</organism>
<reference evidence="4" key="1">
    <citation type="submission" date="2021-02" db="EMBL/GenBank/DDBJ databases">
        <authorList>
            <person name="Nowell W R."/>
        </authorList>
    </citation>
    <scope>NUCLEOTIDE SEQUENCE</scope>
</reference>
<dbReference type="EMBL" id="CAJNOT010002074">
    <property type="protein sequence ID" value="CAF1281385.1"/>
    <property type="molecule type" value="Genomic_DNA"/>
</dbReference>
<dbReference type="SMART" id="SM00674">
    <property type="entry name" value="CENPB"/>
    <property type="match status" value="1"/>
</dbReference>
<dbReference type="PROSITE" id="PS51253">
    <property type="entry name" value="HTH_CENPB"/>
    <property type="match status" value="1"/>
</dbReference>
<dbReference type="Proteomes" id="UP000663864">
    <property type="component" value="Unassembled WGS sequence"/>
</dbReference>
<evidence type="ECO:0000256" key="1">
    <source>
        <dbReference type="ARBA" id="ARBA00023125"/>
    </source>
</evidence>
<accession>A0A819EBG5</accession>
<dbReference type="InterPro" id="IPR006600">
    <property type="entry name" value="HTH_CenpB_DNA-bd_dom"/>
</dbReference>
<dbReference type="SUPFAM" id="SSF46689">
    <property type="entry name" value="Homeodomain-like"/>
    <property type="match status" value="1"/>
</dbReference>
<dbReference type="InterPro" id="IPR050863">
    <property type="entry name" value="CenT-Element_Derived"/>
</dbReference>
<dbReference type="PANTHER" id="PTHR19303">
    <property type="entry name" value="TRANSPOSON"/>
    <property type="match status" value="1"/>
</dbReference>
<dbReference type="GO" id="GO:0003677">
    <property type="term" value="F:DNA binding"/>
    <property type="evidence" value="ECO:0007669"/>
    <property type="project" value="UniProtKB-KW"/>
</dbReference>
<keyword evidence="1" id="KW-0238">DNA-binding</keyword>
<dbReference type="GO" id="GO:0005634">
    <property type="term" value="C:nucleus"/>
    <property type="evidence" value="ECO:0007669"/>
    <property type="project" value="TreeGrafter"/>
</dbReference>
<evidence type="ECO:0000313" key="4">
    <source>
        <dbReference type="EMBL" id="CAF3848840.1"/>
    </source>
</evidence>
<name>A0A819EBG5_9BILA</name>
<feature type="domain" description="HTH CENPB-type" evidence="2">
    <location>
        <begin position="54"/>
        <end position="126"/>
    </location>
</feature>
<dbReference type="PANTHER" id="PTHR19303:SF73">
    <property type="entry name" value="PROTEIN PDC2"/>
    <property type="match status" value="1"/>
</dbReference>
<sequence>MPTRIDLPLITKIQLIKDSEWCLSQKDLAAKYKISTGGVCNILKRKEEYLGDYKSNQCNEVLGNKIDGGIYAWFVAQRAKNLSISGLILQEKARQIAADLDDKVVFKVSNGCLEKFKIRHNISFRAICGGSGAVNSITTSE</sequence>
<comment type="caution">
    <text evidence="4">The sequence shown here is derived from an EMBL/GenBank/DDBJ whole genome shotgun (WGS) entry which is preliminary data.</text>
</comment>
<evidence type="ECO:0000313" key="3">
    <source>
        <dbReference type="EMBL" id="CAF1281385.1"/>
    </source>
</evidence>
<proteinExistence type="predicted"/>
<dbReference type="Proteomes" id="UP000663836">
    <property type="component" value="Unassembled WGS sequence"/>
</dbReference>
<dbReference type="EMBL" id="CAJOBD010002020">
    <property type="protein sequence ID" value="CAF3848840.1"/>
    <property type="molecule type" value="Genomic_DNA"/>
</dbReference>